<dbReference type="Gene3D" id="3.40.50.1240">
    <property type="entry name" value="Phosphoglycerate mutase-like"/>
    <property type="match status" value="1"/>
</dbReference>
<proteinExistence type="predicted"/>
<comment type="caution">
    <text evidence="1">The sequence shown here is derived from an EMBL/GenBank/DDBJ whole genome shotgun (WGS) entry which is preliminary data.</text>
</comment>
<protein>
    <recommendedName>
        <fullName evidence="3">Alpha-ribazole phosphatase</fullName>
    </recommendedName>
</protein>
<organism evidence="1 2">
    <name type="scientific">Cupriavidus yeoncheonensis</name>
    <dbReference type="NCBI Taxonomy" id="1462994"/>
    <lineage>
        <taxon>Bacteria</taxon>
        <taxon>Pseudomonadati</taxon>
        <taxon>Pseudomonadota</taxon>
        <taxon>Betaproteobacteria</taxon>
        <taxon>Burkholderiales</taxon>
        <taxon>Burkholderiaceae</taxon>
        <taxon>Cupriavidus</taxon>
    </lineage>
</organism>
<dbReference type="InterPro" id="IPR013078">
    <property type="entry name" value="His_Pase_superF_clade-1"/>
</dbReference>
<evidence type="ECO:0000313" key="1">
    <source>
        <dbReference type="EMBL" id="CAG2128964.1"/>
    </source>
</evidence>
<dbReference type="RefSeq" id="WP_211945588.1">
    <property type="nucleotide sequence ID" value="NZ_CAJPUY010000002.1"/>
</dbReference>
<dbReference type="Pfam" id="PF00300">
    <property type="entry name" value="His_Phos_1"/>
    <property type="match status" value="1"/>
</dbReference>
<accession>A0A916IQ35</accession>
<dbReference type="Proteomes" id="UP000672934">
    <property type="component" value="Unassembled WGS sequence"/>
</dbReference>
<gene>
    <name evidence="1" type="ORF">LMG31506_00564</name>
</gene>
<evidence type="ECO:0000313" key="2">
    <source>
        <dbReference type="Proteomes" id="UP000672934"/>
    </source>
</evidence>
<dbReference type="CDD" id="cd07067">
    <property type="entry name" value="HP_PGM_like"/>
    <property type="match status" value="1"/>
</dbReference>
<sequence>MDVVLIRHARPDIDPGICYGRLDLCLATPVVPAPAAIVAALPTPQRVLTSPLRRAADTARLLLQALPAHTLEPESEPRLAEIDFGVWEGRAWDDIPRGELDALAQDLLDACPHRGETAAQAMARVCGWAASLAQPGASDDCLWVVGHAGPMRMLAAHWLGLPLGTTLGWELGFGASCLFRLGRGTPQLAWWNRSAG</sequence>
<name>A0A916IQ35_9BURK</name>
<reference evidence="1" key="1">
    <citation type="submission" date="2021-03" db="EMBL/GenBank/DDBJ databases">
        <authorList>
            <person name="Peeters C."/>
        </authorList>
    </citation>
    <scope>NUCLEOTIDE SEQUENCE</scope>
    <source>
        <strain evidence="1">LMG 31506</strain>
    </source>
</reference>
<dbReference type="AlphaFoldDB" id="A0A916IQ35"/>
<keyword evidence="2" id="KW-1185">Reference proteome</keyword>
<evidence type="ECO:0008006" key="3">
    <source>
        <dbReference type="Google" id="ProtNLM"/>
    </source>
</evidence>
<dbReference type="SUPFAM" id="SSF53254">
    <property type="entry name" value="Phosphoglycerate mutase-like"/>
    <property type="match status" value="1"/>
</dbReference>
<dbReference type="SMART" id="SM00855">
    <property type="entry name" value="PGAM"/>
    <property type="match status" value="1"/>
</dbReference>
<dbReference type="EMBL" id="CAJPUY010000002">
    <property type="protein sequence ID" value="CAG2128964.1"/>
    <property type="molecule type" value="Genomic_DNA"/>
</dbReference>
<dbReference type="InterPro" id="IPR029033">
    <property type="entry name" value="His_PPase_superfam"/>
</dbReference>